<name>A0A2P4UER1_9ACTN</name>
<dbReference type="EMBL" id="MTBP01000003">
    <property type="protein sequence ID" value="POM23529.1"/>
    <property type="molecule type" value="Genomic_DNA"/>
</dbReference>
<evidence type="ECO:0000256" key="3">
    <source>
        <dbReference type="RuleBase" id="RU000363"/>
    </source>
</evidence>
<keyword evidence="2 4" id="KW-0560">Oxidoreductase</keyword>
<gene>
    <name evidence="4" type="primary">ptlF_2</name>
    <name evidence="4" type="ORF">BTM25_46830</name>
</gene>
<accession>A0A2P4UER1</accession>
<dbReference type="PANTHER" id="PTHR44196:SF1">
    <property type="entry name" value="DEHYDROGENASE_REDUCTASE SDR FAMILY MEMBER 7B"/>
    <property type="match status" value="1"/>
</dbReference>
<dbReference type="Gene3D" id="3.40.50.720">
    <property type="entry name" value="NAD(P)-binding Rossmann-like Domain"/>
    <property type="match status" value="1"/>
</dbReference>
<dbReference type="InterPro" id="IPR036291">
    <property type="entry name" value="NAD(P)-bd_dom_sf"/>
</dbReference>
<dbReference type="PANTHER" id="PTHR44196">
    <property type="entry name" value="DEHYDROGENASE/REDUCTASE SDR FAMILY MEMBER 7B"/>
    <property type="match status" value="1"/>
</dbReference>
<comment type="caution">
    <text evidence="4">The sequence shown here is derived from an EMBL/GenBank/DDBJ whole genome shotgun (WGS) entry which is preliminary data.</text>
</comment>
<dbReference type="GO" id="GO:0016020">
    <property type="term" value="C:membrane"/>
    <property type="evidence" value="ECO:0007669"/>
    <property type="project" value="TreeGrafter"/>
</dbReference>
<dbReference type="GO" id="GO:0016491">
    <property type="term" value="F:oxidoreductase activity"/>
    <property type="evidence" value="ECO:0007669"/>
    <property type="project" value="UniProtKB-KW"/>
</dbReference>
<dbReference type="PIRSF" id="PIRSF000126">
    <property type="entry name" value="11-beta-HSD1"/>
    <property type="match status" value="1"/>
</dbReference>
<keyword evidence="5" id="KW-1185">Reference proteome</keyword>
<reference evidence="4 5" key="1">
    <citation type="journal article" date="2017" name="Chemistry">
        <title>Isolation, Biosynthesis and Chemical Modifications of Rubterolones A-F: Rare Tropolone Alkaloids from Actinomadura sp. 5-2.</title>
        <authorList>
            <person name="Guo H."/>
            <person name="Benndorf R."/>
            <person name="Leichnitz D."/>
            <person name="Klassen J.L."/>
            <person name="Vollmers J."/>
            <person name="Gorls H."/>
            <person name="Steinacker M."/>
            <person name="Weigel C."/>
            <person name="Dahse H.M."/>
            <person name="Kaster A.K."/>
            <person name="de Beer Z.W."/>
            <person name="Poulsen M."/>
            <person name="Beemelmanns C."/>
        </authorList>
    </citation>
    <scope>NUCLEOTIDE SEQUENCE [LARGE SCALE GENOMIC DNA]</scope>
    <source>
        <strain evidence="4 5">5-2</strain>
    </source>
</reference>
<dbReference type="PRINTS" id="PR00081">
    <property type="entry name" value="GDHRDH"/>
</dbReference>
<dbReference type="PRINTS" id="PR00080">
    <property type="entry name" value="SDRFAMILY"/>
</dbReference>
<evidence type="ECO:0000313" key="4">
    <source>
        <dbReference type="EMBL" id="POM23529.1"/>
    </source>
</evidence>
<dbReference type="InterPro" id="IPR002347">
    <property type="entry name" value="SDR_fam"/>
</dbReference>
<proteinExistence type="inferred from homology"/>
<evidence type="ECO:0000256" key="2">
    <source>
        <dbReference type="ARBA" id="ARBA00023002"/>
    </source>
</evidence>
<dbReference type="Proteomes" id="UP000242367">
    <property type="component" value="Unassembled WGS sequence"/>
</dbReference>
<organism evidence="4 5">
    <name type="scientific">Actinomadura rubteroloni</name>
    <dbReference type="NCBI Taxonomy" id="1926885"/>
    <lineage>
        <taxon>Bacteria</taxon>
        <taxon>Bacillati</taxon>
        <taxon>Actinomycetota</taxon>
        <taxon>Actinomycetes</taxon>
        <taxon>Streptosporangiales</taxon>
        <taxon>Thermomonosporaceae</taxon>
        <taxon>Actinomadura</taxon>
    </lineage>
</organism>
<dbReference type="EC" id="1.1.1.340" evidence="4"/>
<sequence length="288" mass="29808">MPKLDIVGVCALVHRGRGPMNDLGGRRVVVTGASSGIGRALAIGLARRGARLAVTARREELLRELAAEITGAGGPAPEVLTADLSHPGVAADLAARCVAALGGVDVLINNAGVGSVGGLAVHADDAEARAWLETNFWSPLALTSALLPGMLDAGRGTIVNVTSTVQAVPLPLLGYYGATKAALAQATRSLRHELRHTPITVIEVVPGSTDTALRDIDHLPWRGGTPPRTFPPVRPEAVAAAITRALESGKDRVVHPSYSLLPLELPLIGRLVAALGARRIDTTKLTDG</sequence>
<protein>
    <submittedName>
        <fullName evidence="4">1-deoxy-11-beta-hydroxypentalenate dehydrogenase</fullName>
        <ecNumber evidence="4">1.1.1.340</ecNumber>
    </submittedName>
</protein>
<dbReference type="Pfam" id="PF00106">
    <property type="entry name" value="adh_short"/>
    <property type="match status" value="1"/>
</dbReference>
<comment type="similarity">
    <text evidence="1 3">Belongs to the short-chain dehydrogenases/reductases (SDR) family.</text>
</comment>
<evidence type="ECO:0000313" key="5">
    <source>
        <dbReference type="Proteomes" id="UP000242367"/>
    </source>
</evidence>
<evidence type="ECO:0000256" key="1">
    <source>
        <dbReference type="ARBA" id="ARBA00006484"/>
    </source>
</evidence>
<dbReference type="SUPFAM" id="SSF51735">
    <property type="entry name" value="NAD(P)-binding Rossmann-fold domains"/>
    <property type="match status" value="1"/>
</dbReference>
<dbReference type="AlphaFoldDB" id="A0A2P4UER1"/>